<dbReference type="EMBL" id="KK391994">
    <property type="protein sequence ID" value="KFV55210.1"/>
    <property type="molecule type" value="Genomic_DNA"/>
</dbReference>
<reference evidence="1 2" key="1">
    <citation type="submission" date="2014-04" db="EMBL/GenBank/DDBJ databases">
        <title>Genome evolution of avian class.</title>
        <authorList>
            <person name="Zhang G."/>
            <person name="Li C."/>
        </authorList>
    </citation>
    <scope>NUCLEOTIDE SEQUENCE [LARGE SCALE GENOMIC DNA]</scope>
    <source>
        <strain evidence="1">BGI_N341</strain>
    </source>
</reference>
<evidence type="ECO:0000313" key="2">
    <source>
        <dbReference type="Proteomes" id="UP000054190"/>
    </source>
</evidence>
<dbReference type="SUPFAM" id="SSF58069">
    <property type="entry name" value="Virus ectodomain"/>
    <property type="match status" value="1"/>
</dbReference>
<feature type="non-terminal residue" evidence="1">
    <location>
        <position position="50"/>
    </location>
</feature>
<sequence length="50" mass="5474">AAIDFLLLAQGHGCDEFEGMCCMNLSGHSESIFKSIQQLKDGVKRLTESD</sequence>
<name>A0A093FF80_TYTAL</name>
<evidence type="ECO:0000313" key="1">
    <source>
        <dbReference type="EMBL" id="KFV55210.1"/>
    </source>
</evidence>
<gene>
    <name evidence="1" type="ORF">N341_06301</name>
</gene>
<accession>A0A093FF80</accession>
<feature type="non-terminal residue" evidence="1">
    <location>
        <position position="1"/>
    </location>
</feature>
<proteinExistence type="predicted"/>
<protein>
    <submittedName>
        <fullName evidence="1">Uncharacterized protein</fullName>
    </submittedName>
</protein>
<keyword evidence="2" id="KW-1185">Reference proteome</keyword>
<organism evidence="1 2">
    <name type="scientific">Tyto alba</name>
    <name type="common">Barn owl</name>
    <dbReference type="NCBI Taxonomy" id="56313"/>
    <lineage>
        <taxon>Eukaryota</taxon>
        <taxon>Metazoa</taxon>
        <taxon>Chordata</taxon>
        <taxon>Craniata</taxon>
        <taxon>Vertebrata</taxon>
        <taxon>Euteleostomi</taxon>
        <taxon>Archelosauria</taxon>
        <taxon>Archosauria</taxon>
        <taxon>Dinosauria</taxon>
        <taxon>Saurischia</taxon>
        <taxon>Theropoda</taxon>
        <taxon>Coelurosauria</taxon>
        <taxon>Aves</taxon>
        <taxon>Neognathae</taxon>
        <taxon>Neoaves</taxon>
        <taxon>Telluraves</taxon>
        <taxon>Strigiformes</taxon>
        <taxon>Tytonidae</taxon>
        <taxon>Tyto</taxon>
    </lineage>
</organism>
<dbReference type="AlphaFoldDB" id="A0A093FF80"/>
<dbReference type="Gene3D" id="1.10.287.210">
    <property type="match status" value="1"/>
</dbReference>
<dbReference type="Proteomes" id="UP000054190">
    <property type="component" value="Unassembled WGS sequence"/>
</dbReference>